<feature type="compositionally biased region" description="Polar residues" evidence="1">
    <location>
        <begin position="263"/>
        <end position="288"/>
    </location>
</feature>
<organism evidence="3 4">
    <name type="scientific">Cucurbita moschata</name>
    <name type="common">Winter crookneck squash</name>
    <name type="synonym">Cucurbita pepo var. moschata</name>
    <dbReference type="NCBI Taxonomy" id="3662"/>
    <lineage>
        <taxon>Eukaryota</taxon>
        <taxon>Viridiplantae</taxon>
        <taxon>Streptophyta</taxon>
        <taxon>Embryophyta</taxon>
        <taxon>Tracheophyta</taxon>
        <taxon>Spermatophyta</taxon>
        <taxon>Magnoliopsida</taxon>
        <taxon>eudicotyledons</taxon>
        <taxon>Gunneridae</taxon>
        <taxon>Pentapetalae</taxon>
        <taxon>rosids</taxon>
        <taxon>fabids</taxon>
        <taxon>Cucurbitales</taxon>
        <taxon>Cucurbitaceae</taxon>
        <taxon>Cucurbiteae</taxon>
        <taxon>Cucurbita</taxon>
    </lineage>
</organism>
<feature type="compositionally biased region" description="Polar residues" evidence="1">
    <location>
        <begin position="655"/>
        <end position="674"/>
    </location>
</feature>
<dbReference type="Proteomes" id="UP000504609">
    <property type="component" value="Unplaced"/>
</dbReference>
<dbReference type="RefSeq" id="XP_022945744.1">
    <property type="nucleotide sequence ID" value="XM_023089976.1"/>
</dbReference>
<dbReference type="GO" id="GO:0016757">
    <property type="term" value="F:glycosyltransferase activity"/>
    <property type="evidence" value="ECO:0007669"/>
    <property type="project" value="InterPro"/>
</dbReference>
<dbReference type="KEGG" id="cmos:111449891"/>
<evidence type="ECO:0000256" key="1">
    <source>
        <dbReference type="SAM" id="MobiDB-lite"/>
    </source>
</evidence>
<dbReference type="InterPro" id="IPR005069">
    <property type="entry name" value="Nucl-diP-sugar_transferase"/>
</dbReference>
<evidence type="ECO:0000313" key="3">
    <source>
        <dbReference type="Proteomes" id="UP000504609"/>
    </source>
</evidence>
<feature type="region of interest" description="Disordered" evidence="1">
    <location>
        <begin position="1"/>
        <end position="141"/>
    </location>
</feature>
<dbReference type="Pfam" id="PF03407">
    <property type="entry name" value="Nucleotid_trans"/>
    <property type="match status" value="1"/>
</dbReference>
<dbReference type="GeneID" id="111449891"/>
<name>A0A6J1G1U1_CUCMO</name>
<feature type="region of interest" description="Disordered" evidence="1">
    <location>
        <begin position="263"/>
        <end position="290"/>
    </location>
</feature>
<feature type="region of interest" description="Disordered" evidence="1">
    <location>
        <begin position="616"/>
        <end position="674"/>
    </location>
</feature>
<accession>A0A6J1G1U1</accession>
<feature type="compositionally biased region" description="Basic and acidic residues" evidence="1">
    <location>
        <begin position="726"/>
        <end position="754"/>
    </location>
</feature>
<evidence type="ECO:0000313" key="4">
    <source>
        <dbReference type="RefSeq" id="XP_022945744.1"/>
    </source>
</evidence>
<feature type="compositionally biased region" description="Basic and acidic residues" evidence="1">
    <location>
        <begin position="509"/>
        <end position="531"/>
    </location>
</feature>
<dbReference type="InterPro" id="IPR044575">
    <property type="entry name" value="RAY1-like"/>
</dbReference>
<feature type="compositionally biased region" description="Polar residues" evidence="1">
    <location>
        <begin position="709"/>
        <end position="724"/>
    </location>
</feature>
<keyword evidence="3" id="KW-1185">Reference proteome</keyword>
<reference evidence="4" key="1">
    <citation type="submission" date="2025-08" db="UniProtKB">
        <authorList>
            <consortium name="RefSeq"/>
        </authorList>
    </citation>
    <scope>IDENTIFICATION</scope>
    <source>
        <tissue evidence="4">Young leaves</tissue>
    </source>
</reference>
<proteinExistence type="predicted"/>
<feature type="region of interest" description="Disordered" evidence="1">
    <location>
        <begin position="363"/>
        <end position="382"/>
    </location>
</feature>
<feature type="region of interest" description="Disordered" evidence="1">
    <location>
        <begin position="307"/>
        <end position="335"/>
    </location>
</feature>
<feature type="compositionally biased region" description="Basic and acidic residues" evidence="1">
    <location>
        <begin position="782"/>
        <end position="843"/>
    </location>
</feature>
<feature type="compositionally biased region" description="Pro residues" evidence="1">
    <location>
        <begin position="63"/>
        <end position="103"/>
    </location>
</feature>
<evidence type="ECO:0000259" key="2">
    <source>
        <dbReference type="Pfam" id="PF03407"/>
    </source>
</evidence>
<feature type="domain" description="Nucleotide-diphospho-sugar transferase" evidence="2">
    <location>
        <begin position="1493"/>
        <end position="1713"/>
    </location>
</feature>
<feature type="compositionally biased region" description="Polar residues" evidence="1">
    <location>
        <begin position="307"/>
        <end position="320"/>
    </location>
</feature>
<feature type="compositionally biased region" description="Polar residues" evidence="1">
    <location>
        <begin position="770"/>
        <end position="781"/>
    </location>
</feature>
<feature type="compositionally biased region" description="Pro residues" evidence="1">
    <location>
        <begin position="12"/>
        <end position="22"/>
    </location>
</feature>
<protein>
    <submittedName>
        <fullName evidence="4">Uncharacterized protein LOC111449891</fullName>
    </submittedName>
</protein>
<feature type="compositionally biased region" description="Basic residues" evidence="1">
    <location>
        <begin position="964"/>
        <end position="984"/>
    </location>
</feature>
<dbReference type="PANTHER" id="PTHR47483:SF1">
    <property type="entry name" value="BETA-ARABINOFURANOSYLTRANSFERASE RAY1"/>
    <property type="match status" value="1"/>
</dbReference>
<feature type="compositionally biased region" description="Basic and acidic residues" evidence="1">
    <location>
        <begin position="853"/>
        <end position="911"/>
    </location>
</feature>
<sequence length="1738" mass="194213">MDSYHQTHHFPGAPPPPPPPSAADPYYHHHHHQQSSLRSPVPPQGPWFHNQFQYHPSHSASPSPHPPPSQWGPPPAPHSEHAPPPPPPPPPGAYPPPPHPYPSQPMHHNQFPPPRPPMFQQLPPHSQEWNNPNWAPHQAWEYRAQGNEEDWAARARAWADAKTAMDSQQSQFAPTGRHEEHNYYQDQYSQPINSNHPDMSHQPPPTTYEQYPASATTVARPSAAHHLESTPVTISSEQSSYFSDGRLTYSVTDGSYGGNMSSVLHHQGKLSSSPSVHQQEVPSSNYSVTGKEDTVDQNIQSFKSLPLKSSSVHGGQQHFQSPIPPPYAYSNEPGPIGPMANLADQPLDFAPRFSHDRGLRMHSGFPRNDSAGSTRGNDSGVPMPSLNSWSSISPGMIYPPIPPVLASGAQLDPPVAVPSSVPGHTPSPFGRFAGSGITPAIPAAAAPFPGAALPATVLSGDAYGMSTMSERPKKASVPNWLREEIKKAVITSSSADHPKEDAELMEDQGVDKSYAKGDQADSKSIDSSRSTEEEDDEDVVEEARTAATNQEIKRVLTEVLLKVTDELFDEIATKVLDEDDLAVEAKLTSNQNVSSSPFPVSTPKASAKVLLPVKVQEPNNDDTSEKSSSSSPGDVLGLGNYASDDEENDDRDGEIQSSNMQGSKTMFNVELSSTKRNLRDIQDAVGSASPRGNVIEHSGNHVISDINDGPTSSVNEMSKSTGFSKLNDDWMDREMGQEHSLKPSSKGKDNETKFGDGIAFGTRDVLGMVSEQQGKNVNGKNVSKDPHDGETKIKPLDSGKQESMRGSSLKDRVKEEGEVKTRTNEKADENRLKQDARRPRKEEADDQTVQKGKLKDQGVKSGEKGKDSDLRHRSTRQNSKDERREDKHLRASTKDGTDRNRVYTKDDEGRTRQKISSELTRHKSSRDRNKDKAIDRSTNSSDDSDDSKRKVKSRKRDKSPSPIRSRRRQVSRSPHSKHSQRRHSPFSSLETTRYAAMSIDLVCVMCSQDMCTLILITVSCSNGCFRFFVTDCSLGLTTHIIQGKEVKVSVSCKTAQMIVKTLRSMKAIEAGLWSIWLSGLVLIALSLYATQSLPSLKDRFVKPKLRYTAFGDRRSPSVSIFSAPRSFTGNIGVRQSLAIRSWLALTPQITVVLFSQDLSVVAYARSLSSRVYVDSDIDFTFLGTPYFHSMMARSQSFASDICAFVHPETILLPDFISTLNYAYKLNRDWLLVASSRNISYIPFYFDESKRHFPTEDKKSTRLQKELLNEHWRWSHCGGKELLAWNNQDIPLHSGVLPPFLYGRGIHNNWVINEAVASEFRFVFDASWTISSFYLQDPEQPSDNETRSWEYSGNYLLGSLYGSSFHPDAKYSSLVKLLKCNEQYILTNTTENATYLPKNQRILSLWNTQLLHFGKKKMKKPTACDHGFRSLNRLHDCSLEKRVSSSETLEFPFSLEFLLPLIADKNKTIVLTVAGYSYKDMLMSWVCRLRHLQIPNYLVCALDSDTYHFSVLQGLPVYRHPLAPTNISFNDCHFGTECFQRVTKVKSRMVLRILKLGYNVLLSDVDIYWFKNPLPFLYSFGSGVLAAQSDEYKKTGPINLPRRLNSGFYFARSDGSTIAAMEKVVKHAATSGQSEQPSFYDTLCGEGGTNRKGSTKCLEPETNLTVHFLDRNLFPNGAYQELWKKKNIKTACRKKGCFVLHNNWISGRLKKLERQMFSGLWEYDTSTRMCKHNLQGKIW</sequence>
<gene>
    <name evidence="4" type="primary">LOC111449891</name>
</gene>
<dbReference type="PANTHER" id="PTHR47483">
    <property type="entry name" value="BETA-ARABINOFURANOSYLTRANSFERASE RAY1"/>
    <property type="match status" value="1"/>
</dbReference>
<feature type="region of interest" description="Disordered" evidence="1">
    <location>
        <begin position="506"/>
        <end position="544"/>
    </location>
</feature>
<feature type="compositionally biased region" description="Acidic residues" evidence="1">
    <location>
        <begin position="643"/>
        <end position="652"/>
    </location>
</feature>
<feature type="region of interest" description="Disordered" evidence="1">
    <location>
        <begin position="687"/>
        <end position="987"/>
    </location>
</feature>
<feature type="compositionally biased region" description="Basic and acidic residues" evidence="1">
    <location>
        <begin position="926"/>
        <end position="935"/>
    </location>
</feature>